<dbReference type="InterPro" id="IPR045053">
    <property type="entry name" value="MAN-like"/>
</dbReference>
<evidence type="ECO:0000259" key="12">
    <source>
        <dbReference type="PROSITE" id="PS51164"/>
    </source>
</evidence>
<evidence type="ECO:0000256" key="1">
    <source>
        <dbReference type="ARBA" id="ARBA00001678"/>
    </source>
</evidence>
<keyword evidence="6 11" id="KW-0732">Signal</keyword>
<comment type="similarity">
    <text evidence="3 9">Belongs to the glycosyl hydrolase 5 (cellulase A) family.</text>
</comment>
<evidence type="ECO:0000256" key="10">
    <source>
        <dbReference type="SAM" id="MobiDB-lite"/>
    </source>
</evidence>
<comment type="caution">
    <text evidence="13">The sequence shown here is derived from an EMBL/GenBank/DDBJ whole genome shotgun (WGS) entry which is preliminary data.</text>
</comment>
<evidence type="ECO:0000256" key="7">
    <source>
        <dbReference type="ARBA" id="ARBA00022801"/>
    </source>
</evidence>
<protein>
    <recommendedName>
        <fullName evidence="4">mannan endo-1,4-beta-mannosidase</fullName>
        <ecNumber evidence="4">3.2.1.78</ecNumber>
    </recommendedName>
</protein>
<evidence type="ECO:0000256" key="11">
    <source>
        <dbReference type="SAM" id="SignalP"/>
    </source>
</evidence>
<dbReference type="EC" id="3.2.1.78" evidence="4"/>
<evidence type="ECO:0000256" key="8">
    <source>
        <dbReference type="ARBA" id="ARBA00023295"/>
    </source>
</evidence>
<feature type="signal peptide" evidence="11">
    <location>
        <begin position="1"/>
        <end position="21"/>
    </location>
</feature>
<proteinExistence type="inferred from homology"/>
<dbReference type="GO" id="GO:0016985">
    <property type="term" value="F:mannan endo-1,4-beta-mannosidase activity"/>
    <property type="evidence" value="ECO:0007669"/>
    <property type="project" value="UniProtKB-EC"/>
</dbReference>
<dbReference type="PROSITE" id="PS00562">
    <property type="entry name" value="CBM1_1"/>
    <property type="match status" value="1"/>
</dbReference>
<dbReference type="GO" id="GO:0030248">
    <property type="term" value="F:cellulose binding"/>
    <property type="evidence" value="ECO:0007669"/>
    <property type="project" value="InterPro"/>
</dbReference>
<evidence type="ECO:0000256" key="3">
    <source>
        <dbReference type="ARBA" id="ARBA00005641"/>
    </source>
</evidence>
<dbReference type="GO" id="GO:0046355">
    <property type="term" value="P:mannan catabolic process"/>
    <property type="evidence" value="ECO:0007669"/>
    <property type="project" value="UniProtKB-ARBA"/>
</dbReference>
<dbReference type="SUPFAM" id="SSF57180">
    <property type="entry name" value="Cellulose-binding domain"/>
    <property type="match status" value="1"/>
</dbReference>
<keyword evidence="5" id="KW-0964">Secreted</keyword>
<keyword evidence="7 9" id="KW-0378">Hydrolase</keyword>
<dbReference type="PANTHER" id="PTHR31451">
    <property type="match status" value="1"/>
</dbReference>
<feature type="chain" id="PRO_5040444354" description="mannan endo-1,4-beta-mannosidase" evidence="11">
    <location>
        <begin position="22"/>
        <end position="464"/>
    </location>
</feature>
<dbReference type="PROSITE" id="PS51164">
    <property type="entry name" value="CBM1_2"/>
    <property type="match status" value="1"/>
</dbReference>
<sequence>MRMKVSSSLVALSLSIASAVAVVPEWGQCGGREWMGETACASGLVCSVQNDWYSQCLKGSAPPAPTTSVPTTSIPTVPTSNPPSPTVTPPPSSTGFVTVSATKFMLNGAKFTVVGGNAYWIGLTGLSTANMNAAFADIVKAGGTAVRTWYAEVLITFIRVINDRCRGFNEVTNPNGNYYQSWSGSTPTINTGASGLQNFDNVVAAAKANGLRLIVALTNNWSDYGGMDVYVKQILGSFNHDLFYTNAQVITAFKNYIKTFVGRYANEPTIMAWELANEPRCKGSAGTWSGTCTTTTVTNWAKDISAYIKSIDKNHLVAIGDEGFYNQPGAPTYPYQGSEGVDFDANLAISTVDFGTFHSYPIPWGQSGNPQAWGAQWIADHAASMTKANKPVILEEFGVDNNQATVYADWWSTVISSGLTGDLIWQSGSRFPSGATPDDGYAVYPDDPVYPLLTSHARDLKARG</sequence>
<evidence type="ECO:0000256" key="6">
    <source>
        <dbReference type="ARBA" id="ARBA00022729"/>
    </source>
</evidence>
<dbReference type="OrthoDB" id="406631at2759"/>
<dbReference type="SUPFAM" id="SSF51445">
    <property type="entry name" value="(Trans)glycosidases"/>
    <property type="match status" value="1"/>
</dbReference>
<dbReference type="GO" id="GO:0005576">
    <property type="term" value="C:extracellular region"/>
    <property type="evidence" value="ECO:0007669"/>
    <property type="project" value="UniProtKB-SubCell"/>
</dbReference>
<dbReference type="SMART" id="SM00236">
    <property type="entry name" value="fCBD"/>
    <property type="match status" value="1"/>
</dbReference>
<feature type="compositionally biased region" description="Pro residues" evidence="10">
    <location>
        <begin position="80"/>
        <end position="92"/>
    </location>
</feature>
<keyword evidence="14" id="KW-1185">Reference proteome</keyword>
<dbReference type="AlphaFoldDB" id="A0A9P6A9H7"/>
<evidence type="ECO:0000256" key="5">
    <source>
        <dbReference type="ARBA" id="ARBA00022525"/>
    </source>
</evidence>
<dbReference type="Pfam" id="PF00150">
    <property type="entry name" value="Cellulase"/>
    <property type="match status" value="1"/>
</dbReference>
<evidence type="ECO:0000313" key="14">
    <source>
        <dbReference type="Proteomes" id="UP000807025"/>
    </source>
</evidence>
<dbReference type="Proteomes" id="UP000807025">
    <property type="component" value="Unassembled WGS sequence"/>
</dbReference>
<reference evidence="13" key="1">
    <citation type="submission" date="2020-11" db="EMBL/GenBank/DDBJ databases">
        <authorList>
            <consortium name="DOE Joint Genome Institute"/>
            <person name="Ahrendt S."/>
            <person name="Riley R."/>
            <person name="Andreopoulos W."/>
            <person name="Labutti K."/>
            <person name="Pangilinan J."/>
            <person name="Ruiz-Duenas F.J."/>
            <person name="Barrasa J.M."/>
            <person name="Sanchez-Garcia M."/>
            <person name="Camarero S."/>
            <person name="Miyauchi S."/>
            <person name="Serrano A."/>
            <person name="Linde D."/>
            <person name="Babiker R."/>
            <person name="Drula E."/>
            <person name="Ayuso-Fernandez I."/>
            <person name="Pacheco R."/>
            <person name="Padilla G."/>
            <person name="Ferreira P."/>
            <person name="Barriuso J."/>
            <person name="Kellner H."/>
            <person name="Castanera R."/>
            <person name="Alfaro M."/>
            <person name="Ramirez L."/>
            <person name="Pisabarro A.G."/>
            <person name="Kuo A."/>
            <person name="Tritt A."/>
            <person name="Lipzen A."/>
            <person name="He G."/>
            <person name="Yan M."/>
            <person name="Ng V."/>
            <person name="Cullen D."/>
            <person name="Martin F."/>
            <person name="Rosso M.-N."/>
            <person name="Henrissat B."/>
            <person name="Hibbett D."/>
            <person name="Martinez A.T."/>
            <person name="Grigoriev I.V."/>
        </authorList>
    </citation>
    <scope>NUCLEOTIDE SEQUENCE</scope>
    <source>
        <strain evidence="13">ATCC 90797</strain>
    </source>
</reference>
<comment type="subcellular location">
    <subcellularLocation>
        <location evidence="2">Secreted</location>
    </subcellularLocation>
</comment>
<dbReference type="EMBL" id="MU154522">
    <property type="protein sequence ID" value="KAF9501746.1"/>
    <property type="molecule type" value="Genomic_DNA"/>
</dbReference>
<feature type="region of interest" description="Disordered" evidence="10">
    <location>
        <begin position="61"/>
        <end position="92"/>
    </location>
</feature>
<feature type="domain" description="CBM1" evidence="12">
    <location>
        <begin position="21"/>
        <end position="57"/>
    </location>
</feature>
<dbReference type="InterPro" id="IPR035971">
    <property type="entry name" value="CBD_sf"/>
</dbReference>
<dbReference type="InterPro" id="IPR000254">
    <property type="entry name" value="CBD"/>
</dbReference>
<evidence type="ECO:0000256" key="9">
    <source>
        <dbReference type="RuleBase" id="RU361153"/>
    </source>
</evidence>
<evidence type="ECO:0000313" key="13">
    <source>
        <dbReference type="EMBL" id="KAF9501746.1"/>
    </source>
</evidence>
<evidence type="ECO:0000256" key="4">
    <source>
        <dbReference type="ARBA" id="ARBA00012706"/>
    </source>
</evidence>
<name>A0A9P6A9H7_PLEER</name>
<dbReference type="Pfam" id="PF00734">
    <property type="entry name" value="CBM_1"/>
    <property type="match status" value="1"/>
</dbReference>
<dbReference type="InterPro" id="IPR001547">
    <property type="entry name" value="Glyco_hydro_5"/>
</dbReference>
<feature type="compositionally biased region" description="Low complexity" evidence="10">
    <location>
        <begin position="66"/>
        <end position="79"/>
    </location>
</feature>
<accession>A0A9P6A9H7</accession>
<organism evidence="13 14">
    <name type="scientific">Pleurotus eryngii</name>
    <name type="common">Boletus of the steppes</name>
    <dbReference type="NCBI Taxonomy" id="5323"/>
    <lineage>
        <taxon>Eukaryota</taxon>
        <taxon>Fungi</taxon>
        <taxon>Dikarya</taxon>
        <taxon>Basidiomycota</taxon>
        <taxon>Agaricomycotina</taxon>
        <taxon>Agaricomycetes</taxon>
        <taxon>Agaricomycetidae</taxon>
        <taxon>Agaricales</taxon>
        <taxon>Pleurotineae</taxon>
        <taxon>Pleurotaceae</taxon>
        <taxon>Pleurotus</taxon>
    </lineage>
</organism>
<keyword evidence="8 9" id="KW-0326">Glycosidase</keyword>
<dbReference type="InterPro" id="IPR017853">
    <property type="entry name" value="GH"/>
</dbReference>
<evidence type="ECO:0000256" key="2">
    <source>
        <dbReference type="ARBA" id="ARBA00004613"/>
    </source>
</evidence>
<dbReference type="Gene3D" id="3.20.20.80">
    <property type="entry name" value="Glycosidases"/>
    <property type="match status" value="1"/>
</dbReference>
<dbReference type="PANTHER" id="PTHR31451:SF39">
    <property type="entry name" value="MANNAN ENDO-1,4-BETA-MANNOSIDASE 1"/>
    <property type="match status" value="1"/>
</dbReference>
<gene>
    <name evidence="13" type="ORF">BDN71DRAFT_481840</name>
</gene>
<comment type="catalytic activity">
    <reaction evidence="1">
        <text>Random hydrolysis of (1-&gt;4)-beta-D-mannosidic linkages in mannans, galactomannans and glucomannans.</text>
        <dbReference type="EC" id="3.2.1.78"/>
    </reaction>
</comment>